<dbReference type="AlphaFoldDB" id="A0AAI8X5G7"/>
<sequence length="205" mass="22562">MKGVWESPLAVQVEAYGLQWVFGPLPTLPAAMEFVSEHVWDTDTYRHQYLSLIDPSEAAVRLNRRVREGNPGLFDAPGRSQQEPLEVALRAAIAREHGGVGDGPHGDGLYAHLDIHRPWRVAVKRHACWEGDCDHGRDDEGNCTAPVQHAVWCRGCTPVYVSGGEFDGTPYDECQVDWPCSPVLAMCASFGVSLTGKALPTDRLE</sequence>
<organism evidence="1 2">
    <name type="scientific">Mycobacterium avium subsp. hominissuis</name>
    <dbReference type="NCBI Taxonomy" id="439334"/>
    <lineage>
        <taxon>Bacteria</taxon>
        <taxon>Bacillati</taxon>
        <taxon>Actinomycetota</taxon>
        <taxon>Actinomycetes</taxon>
        <taxon>Mycobacteriales</taxon>
        <taxon>Mycobacteriaceae</taxon>
        <taxon>Mycobacterium</taxon>
        <taxon>Mycobacterium avium complex (MAC)</taxon>
    </lineage>
</organism>
<proteinExistence type="predicted"/>
<dbReference type="EMBL" id="AP020327">
    <property type="protein sequence ID" value="BBN50823.1"/>
    <property type="molecule type" value="Genomic_DNA"/>
</dbReference>
<dbReference type="RefSeq" id="WP_095785531.1">
    <property type="nucleotide sequence ID" value="NZ_AP020327.1"/>
</dbReference>
<geneLocation type="plasmid" evidence="1 2">
    <name>p1-JPH1</name>
</geneLocation>
<reference evidence="1 2" key="1">
    <citation type="submission" date="2019-09" db="EMBL/GenBank/DDBJ databases">
        <title>Complete genome sequence of Mycobacterium avium subsp. hominissuis strain JP-H-1.</title>
        <authorList>
            <person name="Kinoshita Y."/>
            <person name="Niwa H."/>
            <person name="Uchida-Fujii E."/>
            <person name="Nukada T."/>
        </authorList>
    </citation>
    <scope>NUCLEOTIDE SEQUENCE [LARGE SCALE GENOMIC DNA]</scope>
    <source>
        <strain evidence="1 2">JP-H-1</strain>
        <plasmid evidence="1 2">p1-JPH1</plasmid>
    </source>
</reference>
<keyword evidence="1" id="KW-0614">Plasmid</keyword>
<accession>A0AAI8X5G7</accession>
<evidence type="ECO:0000313" key="1">
    <source>
        <dbReference type="EMBL" id="BBN50823.1"/>
    </source>
</evidence>
<evidence type="ECO:0000313" key="2">
    <source>
        <dbReference type="Proteomes" id="UP000327362"/>
    </source>
</evidence>
<gene>
    <name evidence="1" type="ORF">JPH1_52980</name>
</gene>
<name>A0AAI8X5G7_MYCAV</name>
<protein>
    <submittedName>
        <fullName evidence="1">Uncharacterized protein</fullName>
    </submittedName>
</protein>
<dbReference type="Proteomes" id="UP000327362">
    <property type="component" value="Plasmid p1-JPH1"/>
</dbReference>